<dbReference type="Pfam" id="PF00023">
    <property type="entry name" value="Ank"/>
    <property type="match status" value="1"/>
</dbReference>
<dbReference type="SMART" id="SM00248">
    <property type="entry name" value="ANK"/>
    <property type="match status" value="11"/>
</dbReference>
<dbReference type="PROSITE" id="PS50297">
    <property type="entry name" value="ANK_REP_REGION"/>
    <property type="match status" value="3"/>
</dbReference>
<dbReference type="PANTHER" id="PTHR24188">
    <property type="entry name" value="ANKYRIN REPEAT PROTEIN"/>
    <property type="match status" value="1"/>
</dbReference>
<evidence type="ECO:0000256" key="1">
    <source>
        <dbReference type="ARBA" id="ARBA00022737"/>
    </source>
</evidence>
<evidence type="ECO:0000256" key="3">
    <source>
        <dbReference type="PROSITE-ProRule" id="PRU00023"/>
    </source>
</evidence>
<evidence type="ECO:0000313" key="5">
    <source>
        <dbReference type="EMBL" id="CAF9915516.1"/>
    </source>
</evidence>
<dbReference type="PRINTS" id="PR01415">
    <property type="entry name" value="ANKYRIN"/>
</dbReference>
<dbReference type="InterPro" id="IPR002110">
    <property type="entry name" value="Ankyrin_rpt"/>
</dbReference>
<dbReference type="OrthoDB" id="341259at2759"/>
<dbReference type="SUPFAM" id="SSF48403">
    <property type="entry name" value="Ankyrin repeat"/>
    <property type="match status" value="1"/>
</dbReference>
<dbReference type="PANTHER" id="PTHR24188:SF29">
    <property type="entry name" value="GH09064P"/>
    <property type="match status" value="1"/>
</dbReference>
<evidence type="ECO:0000256" key="2">
    <source>
        <dbReference type="ARBA" id="ARBA00023043"/>
    </source>
</evidence>
<accession>A0A8H3F753</accession>
<keyword evidence="1" id="KW-0677">Repeat</keyword>
<evidence type="ECO:0000256" key="4">
    <source>
        <dbReference type="SAM" id="MobiDB-lite"/>
    </source>
</evidence>
<sequence length="719" mass="80598">MDPVSVISIVTGAASLALQCAQVAKSLHDLSDKFKDAHLTIASAVQELDIIRLAWERIEQLLSTWVNHDGADAELLQRLARQLGFGDMIMTALLNDISEYQRGSYTFRRRSKIVWNENLFRAHQEGIRGQATAMTLLLTVLQMPSAIERKENLAKGKNILRRSDESAMSIVPSRRSSRMSGYSRDSRRQSTDSSELVYQELTIDDDLFTARVYKRNYRNNIMQYYRKARQLKTTPGGNGTDHQVLTELPAILSRCQWAANVNYLTWAGGPVEVIIEGPPIDQLIHPPNVSLYQELVPSPHVSRFVEICRLTTILDVLRSTTEDFNEWKQCVLYEACKQKKGYLVKALLDHGVWKNGHHPTGTAARLCQTTPLHVAACLADMEMVELLLKEAPEMGPMLREDDNGYQPLHIACREGSLDLVAKLILAGADVNSFSQRTRDQPLHVAAKSAASSSAILHYLLHHGANPHAKTDQGDTALHLVCMNNNLPKLSVLLDWSPPLSVNDEDGWTPLHVACRYGSREMVRELLSAGSCSYPKTKLGRNPLHVACTRGDLFVVEELLDWYEFDKEEYAWSESPLVVAVSGLRTQIVSKLLSYNFDPNFFYKATYTSMLHHALDQSCSNLTEYEQRLRTVETLLTFGANTGSQDHRGDTVLHRWAIADASSVESQDQLLLDLLIDHGAKLEARNLKGQTPMDLAMKRGDLRKIKALYLADAPSVSPES</sequence>
<feature type="repeat" description="ANK" evidence="3">
    <location>
        <begin position="538"/>
        <end position="560"/>
    </location>
</feature>
<protein>
    <submittedName>
        <fullName evidence="5">Uncharacterized protein</fullName>
    </submittedName>
</protein>
<name>A0A8H3F753_9LECA</name>
<feature type="repeat" description="ANK" evidence="3">
    <location>
        <begin position="505"/>
        <end position="530"/>
    </location>
</feature>
<evidence type="ECO:0000313" key="6">
    <source>
        <dbReference type="Proteomes" id="UP000664521"/>
    </source>
</evidence>
<dbReference type="Pfam" id="PF12796">
    <property type="entry name" value="Ank_2"/>
    <property type="match status" value="2"/>
</dbReference>
<dbReference type="PROSITE" id="PS50088">
    <property type="entry name" value="ANK_REPEAT"/>
    <property type="match status" value="5"/>
</dbReference>
<keyword evidence="2 3" id="KW-0040">ANK repeat</keyword>
<keyword evidence="6" id="KW-1185">Reference proteome</keyword>
<dbReference type="EMBL" id="CAJPDS010000016">
    <property type="protein sequence ID" value="CAF9915516.1"/>
    <property type="molecule type" value="Genomic_DNA"/>
</dbReference>
<dbReference type="AlphaFoldDB" id="A0A8H3F753"/>
<dbReference type="Proteomes" id="UP000664521">
    <property type="component" value="Unassembled WGS sequence"/>
</dbReference>
<comment type="caution">
    <text evidence="5">The sequence shown here is derived from an EMBL/GenBank/DDBJ whole genome shotgun (WGS) entry which is preliminary data.</text>
</comment>
<dbReference type="Gene3D" id="1.25.40.20">
    <property type="entry name" value="Ankyrin repeat-containing domain"/>
    <property type="match status" value="3"/>
</dbReference>
<reference evidence="5" key="1">
    <citation type="submission" date="2021-03" db="EMBL/GenBank/DDBJ databases">
        <authorList>
            <person name="Tagirdzhanova G."/>
        </authorList>
    </citation>
    <scope>NUCLEOTIDE SEQUENCE</scope>
</reference>
<proteinExistence type="predicted"/>
<feature type="region of interest" description="Disordered" evidence="4">
    <location>
        <begin position="165"/>
        <end position="194"/>
    </location>
</feature>
<dbReference type="InterPro" id="IPR036770">
    <property type="entry name" value="Ankyrin_rpt-contain_sf"/>
</dbReference>
<gene>
    <name evidence="5" type="ORF">HETSPECPRED_002513</name>
</gene>
<organism evidence="5 6">
    <name type="scientific">Heterodermia speciosa</name>
    <dbReference type="NCBI Taxonomy" id="116794"/>
    <lineage>
        <taxon>Eukaryota</taxon>
        <taxon>Fungi</taxon>
        <taxon>Dikarya</taxon>
        <taxon>Ascomycota</taxon>
        <taxon>Pezizomycotina</taxon>
        <taxon>Lecanoromycetes</taxon>
        <taxon>OSLEUM clade</taxon>
        <taxon>Lecanoromycetidae</taxon>
        <taxon>Caliciales</taxon>
        <taxon>Physciaceae</taxon>
        <taxon>Heterodermia</taxon>
    </lineage>
</organism>
<feature type="repeat" description="ANK" evidence="3">
    <location>
        <begin position="403"/>
        <end position="435"/>
    </location>
</feature>
<feature type="repeat" description="ANK" evidence="3">
    <location>
        <begin position="437"/>
        <end position="471"/>
    </location>
</feature>
<feature type="repeat" description="ANK" evidence="3">
    <location>
        <begin position="472"/>
        <end position="504"/>
    </location>
</feature>